<evidence type="ECO:0000256" key="3">
    <source>
        <dbReference type="ARBA" id="ARBA00022614"/>
    </source>
</evidence>
<reference evidence="6 7" key="1">
    <citation type="submission" date="2024-01" db="EMBL/GenBank/DDBJ databases">
        <title>The complete chloroplast genome sequence of Lithospermum erythrorhizon: insights into the phylogenetic relationship among Boraginaceae species and the maternal lineages of purple gromwells.</title>
        <authorList>
            <person name="Okada T."/>
            <person name="Watanabe K."/>
        </authorList>
    </citation>
    <scope>NUCLEOTIDE SEQUENCE [LARGE SCALE GENOMIC DNA]</scope>
</reference>
<dbReference type="InterPro" id="IPR025875">
    <property type="entry name" value="Leu-rich_rpt_4"/>
</dbReference>
<evidence type="ECO:0000256" key="4">
    <source>
        <dbReference type="ARBA" id="ARBA00022737"/>
    </source>
</evidence>
<dbReference type="InterPro" id="IPR032675">
    <property type="entry name" value="LRR_dom_sf"/>
</dbReference>
<dbReference type="Pfam" id="PF13855">
    <property type="entry name" value="LRR_8"/>
    <property type="match status" value="1"/>
</dbReference>
<keyword evidence="4" id="KW-0677">Repeat</keyword>
<keyword evidence="2" id="KW-0963">Cytoplasm</keyword>
<sequence>MMSIVTGDRYLDSLVKFVENNADSLIEGTLVLKLNPIGLRYVHSRFEALSELESLISGAPVDYLRAYISDLGDHRAIEQLRRILRLLPSIKVVARLPHPMKDPTPLSLRVFERLKVLELRGCDLSTSAAQGLLELRHCLEKLICHNSTDALRHVFASRIAEIKDSPKWNRLSFVSCACNNLVLMDESLQLLPAVETLDLSRNKFAKVDNLQKCTKLKHLDLGFSQLRTIASFSEVSCHIVKLVLRNNALTTLSGIEHLKSLEGLDLSYNIISSFLEIELLVGIPSLQSLWLEGNPLCTARWYRAHVFSFFPFPDKLKLDDRRISTEELWKRQILNARRQKRPASFGFYSPAKGDAELALNANSKRKSISRLVSIKNEEQSTSMSSDRHSDSDDESQSKDEKANLTEEAEVVNLMERIECIKKERSTLWLQELKEWINSGGCLDGAECSETVMRSHKWDGVGSKDNNEHTGEPHINSDSIQASADPSGMNLQEYVGSVTQPYANQLVGDTSNSYLGYAAGDYLPITKNMSSSQEIDLSTTSEVRSSASPGGSQLDSTLVPIGERVTVPNTSSLTPINDAIESQSSSLCPGSPPHYQEDILHRRQFLEEEFLQLSFNSLPMVSSDSDTSCSDHDSSECAQCIAEVDQYLINKNSERNQYTNVSTVAVKDGYNENISSRTQNGLVPSLSSAAGGCSDVNAKESERSCLSNNGISENFHDTETVLSIKHDDSLSDNKVHNKKPKRRIVSLMVDNVSDIVE</sequence>
<evidence type="ECO:0000256" key="2">
    <source>
        <dbReference type="ARBA" id="ARBA00022490"/>
    </source>
</evidence>
<dbReference type="SUPFAM" id="SSF52058">
    <property type="entry name" value="L domain-like"/>
    <property type="match status" value="1"/>
</dbReference>
<dbReference type="InterPro" id="IPR001611">
    <property type="entry name" value="Leu-rich_rpt"/>
</dbReference>
<comment type="caution">
    <text evidence="6">The sequence shown here is derived from an EMBL/GenBank/DDBJ whole genome shotgun (WGS) entry which is preliminary data.</text>
</comment>
<evidence type="ECO:0000256" key="5">
    <source>
        <dbReference type="SAM" id="MobiDB-lite"/>
    </source>
</evidence>
<dbReference type="Pfam" id="PF12799">
    <property type="entry name" value="LRR_4"/>
    <property type="match status" value="1"/>
</dbReference>
<dbReference type="FunFam" id="3.80.10.10:FF:000801">
    <property type="entry name" value="Outer arm dynein light chain 1"/>
    <property type="match status" value="1"/>
</dbReference>
<accession>A0AAV3RYU2</accession>
<feature type="region of interest" description="Disordered" evidence="5">
    <location>
        <begin position="461"/>
        <end position="486"/>
    </location>
</feature>
<evidence type="ECO:0000313" key="6">
    <source>
        <dbReference type="EMBL" id="GAA0186858.1"/>
    </source>
</evidence>
<feature type="region of interest" description="Disordered" evidence="5">
    <location>
        <begin position="375"/>
        <end position="406"/>
    </location>
</feature>
<dbReference type="Gene3D" id="3.80.10.10">
    <property type="entry name" value="Ribonuclease Inhibitor"/>
    <property type="match status" value="2"/>
</dbReference>
<name>A0AAV3RYU2_LITER</name>
<feature type="compositionally biased region" description="Basic and acidic residues" evidence="5">
    <location>
        <begin position="385"/>
        <end position="404"/>
    </location>
</feature>
<gene>
    <name evidence="6" type="ORF">LIER_34146</name>
</gene>
<dbReference type="PROSITE" id="PS51450">
    <property type="entry name" value="LRR"/>
    <property type="match status" value="1"/>
</dbReference>
<dbReference type="SMART" id="SM00365">
    <property type="entry name" value="LRR_SD22"/>
    <property type="match status" value="4"/>
</dbReference>
<feature type="region of interest" description="Disordered" evidence="5">
    <location>
        <begin position="535"/>
        <end position="559"/>
    </location>
</feature>
<proteinExistence type="predicted"/>
<keyword evidence="3" id="KW-0433">Leucine-rich repeat</keyword>
<feature type="compositionally biased region" description="Polar residues" evidence="5">
    <location>
        <begin position="535"/>
        <end position="555"/>
    </location>
</feature>
<dbReference type="PANTHER" id="PTHR15454:SF69">
    <property type="entry name" value="SERINE_THREONINE-PROTEIN KINASE 11-INTERACTING PROTEIN"/>
    <property type="match status" value="1"/>
</dbReference>
<evidence type="ECO:0000256" key="1">
    <source>
        <dbReference type="ARBA" id="ARBA00004496"/>
    </source>
</evidence>
<evidence type="ECO:0000313" key="7">
    <source>
        <dbReference type="Proteomes" id="UP001454036"/>
    </source>
</evidence>
<keyword evidence="7" id="KW-1185">Reference proteome</keyword>
<dbReference type="AlphaFoldDB" id="A0AAV3RYU2"/>
<dbReference type="GO" id="GO:0005737">
    <property type="term" value="C:cytoplasm"/>
    <property type="evidence" value="ECO:0007669"/>
    <property type="project" value="UniProtKB-SubCell"/>
</dbReference>
<dbReference type="EMBL" id="BAABME010014114">
    <property type="protein sequence ID" value="GAA0186858.1"/>
    <property type="molecule type" value="Genomic_DNA"/>
</dbReference>
<comment type="subcellular location">
    <subcellularLocation>
        <location evidence="1">Cytoplasm</location>
    </subcellularLocation>
</comment>
<dbReference type="PANTHER" id="PTHR15454">
    <property type="entry name" value="NISCHARIN RELATED"/>
    <property type="match status" value="1"/>
</dbReference>
<organism evidence="6 7">
    <name type="scientific">Lithospermum erythrorhizon</name>
    <name type="common">Purple gromwell</name>
    <name type="synonym">Lithospermum officinale var. erythrorhizon</name>
    <dbReference type="NCBI Taxonomy" id="34254"/>
    <lineage>
        <taxon>Eukaryota</taxon>
        <taxon>Viridiplantae</taxon>
        <taxon>Streptophyta</taxon>
        <taxon>Embryophyta</taxon>
        <taxon>Tracheophyta</taxon>
        <taxon>Spermatophyta</taxon>
        <taxon>Magnoliopsida</taxon>
        <taxon>eudicotyledons</taxon>
        <taxon>Gunneridae</taxon>
        <taxon>Pentapetalae</taxon>
        <taxon>asterids</taxon>
        <taxon>lamiids</taxon>
        <taxon>Boraginales</taxon>
        <taxon>Boraginaceae</taxon>
        <taxon>Boraginoideae</taxon>
        <taxon>Lithospermeae</taxon>
        <taxon>Lithospermum</taxon>
    </lineage>
</organism>
<dbReference type="Proteomes" id="UP001454036">
    <property type="component" value="Unassembled WGS sequence"/>
</dbReference>
<protein>
    <submittedName>
        <fullName evidence="6">Scaffold/adaptor protein</fullName>
    </submittedName>
</protein>